<dbReference type="KEGG" id="marz:MARA_41990"/>
<dbReference type="Proteomes" id="UP000467428">
    <property type="component" value="Chromosome"/>
</dbReference>
<feature type="transmembrane region" description="Helical" evidence="2">
    <location>
        <begin position="103"/>
        <end position="121"/>
    </location>
</feature>
<accession>A0A7I7S2V3</accession>
<feature type="transmembrane region" description="Helical" evidence="2">
    <location>
        <begin position="30"/>
        <end position="51"/>
    </location>
</feature>
<keyword evidence="2" id="KW-1133">Transmembrane helix</keyword>
<feature type="transmembrane region" description="Helical" evidence="2">
    <location>
        <begin position="137"/>
        <end position="155"/>
    </location>
</feature>
<evidence type="ECO:0000313" key="3">
    <source>
        <dbReference type="EMBL" id="BBY50731.1"/>
    </source>
</evidence>
<gene>
    <name evidence="3" type="ORF">MARA_41990</name>
</gene>
<feature type="region of interest" description="Disordered" evidence="1">
    <location>
        <begin position="1"/>
        <end position="20"/>
    </location>
</feature>
<name>A0A7I7S2V3_9MYCO</name>
<sequence>MRGYPGGMATPGTQGTPAASPLARRAPVQYASVAVGAVFLLVGIAGFIPGITTNYDALTFAGHHSDAQLLGIFNVSVLHNIVHLLFGVLGLALSKTFTGSRNYLIGGGVVYGLLFVYGLVIDHHSAANFVPLNAADNWLHLALALGMLALGLILGRTSAPDDTRHV</sequence>
<organism evidence="3 4">
    <name type="scientific">Mycolicibacterium arabiense</name>
    <dbReference type="NCBI Taxonomy" id="1286181"/>
    <lineage>
        <taxon>Bacteria</taxon>
        <taxon>Bacillati</taxon>
        <taxon>Actinomycetota</taxon>
        <taxon>Actinomycetes</taxon>
        <taxon>Mycobacteriales</taxon>
        <taxon>Mycobacteriaceae</taxon>
        <taxon>Mycolicibacterium</taxon>
    </lineage>
</organism>
<protein>
    <submittedName>
        <fullName evidence="3">Membrane protein</fullName>
    </submittedName>
</protein>
<geneLocation type="plasmid" evidence="4">
    <name>pjcm18538 dna</name>
</geneLocation>
<reference evidence="3 4" key="1">
    <citation type="journal article" date="2019" name="Emerg. Microbes Infect.">
        <title>Comprehensive subspecies identification of 175 nontuberculous mycobacteria species based on 7547 genomic profiles.</title>
        <authorList>
            <person name="Matsumoto Y."/>
            <person name="Kinjo T."/>
            <person name="Motooka D."/>
            <person name="Nabeya D."/>
            <person name="Jung N."/>
            <person name="Uechi K."/>
            <person name="Horii T."/>
            <person name="Iida T."/>
            <person name="Fujita J."/>
            <person name="Nakamura S."/>
        </authorList>
    </citation>
    <scope>NUCLEOTIDE SEQUENCE [LARGE SCALE GENOMIC DNA]</scope>
    <source>
        <strain evidence="3 4">JCM 18538</strain>
    </source>
</reference>
<dbReference type="Pfam" id="PF14325">
    <property type="entry name" value="DUF4383"/>
    <property type="match status" value="1"/>
</dbReference>
<feature type="transmembrane region" description="Helical" evidence="2">
    <location>
        <begin position="71"/>
        <end position="91"/>
    </location>
</feature>
<dbReference type="AlphaFoldDB" id="A0A7I7S2V3"/>
<keyword evidence="2" id="KW-0812">Transmembrane</keyword>
<evidence type="ECO:0000256" key="2">
    <source>
        <dbReference type="SAM" id="Phobius"/>
    </source>
</evidence>
<evidence type="ECO:0000256" key="1">
    <source>
        <dbReference type="SAM" id="MobiDB-lite"/>
    </source>
</evidence>
<proteinExistence type="predicted"/>
<keyword evidence="2" id="KW-0472">Membrane</keyword>
<dbReference type="EMBL" id="AP022593">
    <property type="protein sequence ID" value="BBY50731.1"/>
    <property type="molecule type" value="Genomic_DNA"/>
</dbReference>
<evidence type="ECO:0000313" key="4">
    <source>
        <dbReference type="Proteomes" id="UP000467428"/>
    </source>
</evidence>
<keyword evidence="4" id="KW-1185">Reference proteome</keyword>